<keyword evidence="2" id="KW-1185">Reference proteome</keyword>
<proteinExistence type="predicted"/>
<dbReference type="AlphaFoldDB" id="A0AAD3H6H6"/>
<dbReference type="Proteomes" id="UP001054902">
    <property type="component" value="Unassembled WGS sequence"/>
</dbReference>
<evidence type="ECO:0000313" key="2">
    <source>
        <dbReference type="Proteomes" id="UP001054902"/>
    </source>
</evidence>
<dbReference type="EMBL" id="BLLK01000045">
    <property type="protein sequence ID" value="GFH52205.1"/>
    <property type="molecule type" value="Genomic_DNA"/>
</dbReference>
<evidence type="ECO:0000313" key="1">
    <source>
        <dbReference type="EMBL" id="GFH52205.1"/>
    </source>
</evidence>
<name>A0AAD3H6H6_9STRA</name>
<gene>
    <name evidence="1" type="ORF">CTEN210_08681</name>
</gene>
<sequence length="359" mass="40774">MISSSKSKNIAFIALIIGVACYHAGFQKRLLSLMEPKPLIFPYDDTCPLLCQEYLGKGAHPEEAHRFYANSGAPKALQQGLDKISTEKQQKVVFVGDSNMRQIYMSIACHAHSSNLWESPESYTAAWTLIENQPLPAPYNDARLKLRNSSELFFSPKGGKLQIYSWNKKWDAMITDDDGQDWLQSCKNREIFALDTYSMFAPNEKVHEWSKSNSSFETVPLSANDKVVINASMHRGVREPNLERLNELLACMADAKEKGEDPGWPQLFYFRTNQLHFKTENGNYIKGIELGCDDYKDSMSNEFIRAEVDLLRGKIPLVGFDFNLDYLGRLHMGGRDCAHWSMPGVADVYAREIMKGVFL</sequence>
<reference evidence="1 2" key="1">
    <citation type="journal article" date="2021" name="Sci. Rep.">
        <title>The genome of the diatom Chaetoceros tenuissimus carries an ancient integrated fragment of an extant virus.</title>
        <authorList>
            <person name="Hongo Y."/>
            <person name="Kimura K."/>
            <person name="Takaki Y."/>
            <person name="Yoshida Y."/>
            <person name="Baba S."/>
            <person name="Kobayashi G."/>
            <person name="Nagasaki K."/>
            <person name="Hano T."/>
            <person name="Tomaru Y."/>
        </authorList>
    </citation>
    <scope>NUCLEOTIDE SEQUENCE [LARGE SCALE GENOMIC DNA]</scope>
    <source>
        <strain evidence="1 2">NIES-3715</strain>
    </source>
</reference>
<protein>
    <submittedName>
        <fullName evidence="1">Uncharacterized protein</fullName>
    </submittedName>
</protein>
<organism evidence="1 2">
    <name type="scientific">Chaetoceros tenuissimus</name>
    <dbReference type="NCBI Taxonomy" id="426638"/>
    <lineage>
        <taxon>Eukaryota</taxon>
        <taxon>Sar</taxon>
        <taxon>Stramenopiles</taxon>
        <taxon>Ochrophyta</taxon>
        <taxon>Bacillariophyta</taxon>
        <taxon>Coscinodiscophyceae</taxon>
        <taxon>Chaetocerotophycidae</taxon>
        <taxon>Chaetocerotales</taxon>
        <taxon>Chaetocerotaceae</taxon>
        <taxon>Chaetoceros</taxon>
    </lineage>
</organism>
<accession>A0AAD3H6H6</accession>
<dbReference type="PROSITE" id="PS51257">
    <property type="entry name" value="PROKAR_LIPOPROTEIN"/>
    <property type="match status" value="1"/>
</dbReference>
<comment type="caution">
    <text evidence="1">The sequence shown here is derived from an EMBL/GenBank/DDBJ whole genome shotgun (WGS) entry which is preliminary data.</text>
</comment>